<gene>
    <name evidence="7" type="ORF">A2519_06095</name>
</gene>
<evidence type="ECO:0000256" key="1">
    <source>
        <dbReference type="ARBA" id="ARBA00009477"/>
    </source>
</evidence>
<name>A0A1F7FHA5_UNCRA</name>
<dbReference type="InterPro" id="IPR045800">
    <property type="entry name" value="HMBD"/>
</dbReference>
<organism evidence="7 8">
    <name type="scientific">Candidatus Raymondbacteria bacterium RIFOXYD12_FULL_49_13</name>
    <dbReference type="NCBI Taxonomy" id="1817890"/>
    <lineage>
        <taxon>Bacteria</taxon>
        <taxon>Raymondiibacteriota</taxon>
    </lineage>
</organism>
<dbReference type="Gene3D" id="2.40.30.170">
    <property type="match status" value="1"/>
</dbReference>
<evidence type="ECO:0000259" key="5">
    <source>
        <dbReference type="Pfam" id="PF25919"/>
    </source>
</evidence>
<dbReference type="InterPro" id="IPR058791">
    <property type="entry name" value="3HB_CusB"/>
</dbReference>
<dbReference type="Gene3D" id="2.40.420.20">
    <property type="match status" value="1"/>
</dbReference>
<dbReference type="InterPro" id="IPR006143">
    <property type="entry name" value="RND_pump_MFP"/>
</dbReference>
<comment type="similarity">
    <text evidence="1">Belongs to the membrane fusion protein (MFP) (TC 8.A.1) family.</text>
</comment>
<feature type="domain" description="Heavy metal binding" evidence="3">
    <location>
        <begin position="51"/>
        <end position="78"/>
    </location>
</feature>
<dbReference type="Pfam" id="PF19335">
    <property type="entry name" value="HMBD"/>
    <property type="match status" value="1"/>
</dbReference>
<feature type="domain" description="CusB-like three alpha-helical bundle" evidence="4">
    <location>
        <begin position="163"/>
        <end position="205"/>
    </location>
</feature>
<dbReference type="GO" id="GO:0046914">
    <property type="term" value="F:transition metal ion binding"/>
    <property type="evidence" value="ECO:0007669"/>
    <property type="project" value="TreeGrafter"/>
</dbReference>
<evidence type="ECO:0000313" key="7">
    <source>
        <dbReference type="EMBL" id="OGK06079.1"/>
    </source>
</evidence>
<dbReference type="GO" id="GO:0016020">
    <property type="term" value="C:membrane"/>
    <property type="evidence" value="ECO:0007669"/>
    <property type="project" value="InterPro"/>
</dbReference>
<dbReference type="InterPro" id="IPR058790">
    <property type="entry name" value="BSH_CusB"/>
</dbReference>
<dbReference type="Pfam" id="PF25954">
    <property type="entry name" value="Beta-barrel_RND_2"/>
    <property type="match status" value="1"/>
</dbReference>
<dbReference type="GO" id="GO:0030288">
    <property type="term" value="C:outer membrane-bounded periplasmic space"/>
    <property type="evidence" value="ECO:0007669"/>
    <property type="project" value="TreeGrafter"/>
</dbReference>
<evidence type="ECO:0000259" key="6">
    <source>
        <dbReference type="Pfam" id="PF25954"/>
    </source>
</evidence>
<evidence type="ECO:0000259" key="4">
    <source>
        <dbReference type="Pfam" id="PF25869"/>
    </source>
</evidence>
<keyword evidence="2" id="KW-0813">Transport</keyword>
<feature type="domain" description="CusB-like beta-barrel" evidence="6">
    <location>
        <begin position="248"/>
        <end position="324"/>
    </location>
</feature>
<dbReference type="PANTHER" id="PTHR30097">
    <property type="entry name" value="CATION EFFLUX SYSTEM PROTEIN CUSB"/>
    <property type="match status" value="1"/>
</dbReference>
<evidence type="ECO:0000256" key="2">
    <source>
        <dbReference type="ARBA" id="ARBA00022448"/>
    </source>
</evidence>
<dbReference type="InterPro" id="IPR058792">
    <property type="entry name" value="Beta-barrel_RND_2"/>
</dbReference>
<reference evidence="7 8" key="1">
    <citation type="journal article" date="2016" name="Nat. Commun.">
        <title>Thousands of microbial genomes shed light on interconnected biogeochemical processes in an aquifer system.</title>
        <authorList>
            <person name="Anantharaman K."/>
            <person name="Brown C.T."/>
            <person name="Hug L.A."/>
            <person name="Sharon I."/>
            <person name="Castelle C.J."/>
            <person name="Probst A.J."/>
            <person name="Thomas B.C."/>
            <person name="Singh A."/>
            <person name="Wilkins M.J."/>
            <person name="Karaoz U."/>
            <person name="Brodie E.L."/>
            <person name="Williams K.H."/>
            <person name="Hubbard S.S."/>
            <person name="Banfield J.F."/>
        </authorList>
    </citation>
    <scope>NUCLEOTIDE SEQUENCE [LARGE SCALE GENOMIC DNA]</scope>
</reference>
<dbReference type="AlphaFoldDB" id="A0A1F7FHA5"/>
<dbReference type="EMBL" id="MFYX01000040">
    <property type="protein sequence ID" value="OGK06079.1"/>
    <property type="molecule type" value="Genomic_DNA"/>
</dbReference>
<evidence type="ECO:0000313" key="8">
    <source>
        <dbReference type="Proteomes" id="UP000179243"/>
    </source>
</evidence>
<evidence type="ECO:0008006" key="9">
    <source>
        <dbReference type="Google" id="ProtNLM"/>
    </source>
</evidence>
<dbReference type="Proteomes" id="UP000179243">
    <property type="component" value="Unassembled WGS sequence"/>
</dbReference>
<dbReference type="PANTHER" id="PTHR30097:SF15">
    <property type="entry name" value="CATION EFFLUX SYSTEM PROTEIN CUSB"/>
    <property type="match status" value="1"/>
</dbReference>
<accession>A0A1F7FHA5</accession>
<dbReference type="GO" id="GO:0060003">
    <property type="term" value="P:copper ion export"/>
    <property type="evidence" value="ECO:0007669"/>
    <property type="project" value="TreeGrafter"/>
</dbReference>
<feature type="domain" description="CusB-like barrel-sandwich hybrid" evidence="5">
    <location>
        <begin position="129"/>
        <end position="243"/>
    </location>
</feature>
<dbReference type="NCBIfam" id="TIGR01730">
    <property type="entry name" value="RND_mfp"/>
    <property type="match status" value="1"/>
</dbReference>
<dbReference type="Pfam" id="PF25869">
    <property type="entry name" value="3HB_CusB"/>
    <property type="match status" value="1"/>
</dbReference>
<evidence type="ECO:0000259" key="3">
    <source>
        <dbReference type="Pfam" id="PF19335"/>
    </source>
</evidence>
<comment type="caution">
    <text evidence="7">The sequence shown here is derived from an EMBL/GenBank/DDBJ whole genome shotgun (WGS) entry which is preliminary data.</text>
</comment>
<dbReference type="GO" id="GO:0022857">
    <property type="term" value="F:transmembrane transporter activity"/>
    <property type="evidence" value="ECO:0007669"/>
    <property type="project" value="InterPro"/>
</dbReference>
<dbReference type="Gene3D" id="6.10.140.730">
    <property type="match status" value="1"/>
</dbReference>
<dbReference type="InterPro" id="IPR051909">
    <property type="entry name" value="MFP_Cation_Efflux"/>
</dbReference>
<dbReference type="SUPFAM" id="SSF111369">
    <property type="entry name" value="HlyD-like secretion proteins"/>
    <property type="match status" value="1"/>
</dbReference>
<proteinExistence type="inferred from homology"/>
<dbReference type="FunFam" id="2.40.30.170:FF:000010">
    <property type="entry name" value="Efflux RND transporter periplasmic adaptor subunit"/>
    <property type="match status" value="1"/>
</dbReference>
<dbReference type="GO" id="GO:0015679">
    <property type="term" value="P:plasma membrane copper ion transport"/>
    <property type="evidence" value="ECO:0007669"/>
    <property type="project" value="TreeGrafter"/>
</dbReference>
<protein>
    <recommendedName>
        <fullName evidence="9">Efflux transporter periplasmic adaptor subunit</fullName>
    </recommendedName>
</protein>
<dbReference type="Pfam" id="PF25919">
    <property type="entry name" value="BSH_CusB"/>
    <property type="match status" value="1"/>
</dbReference>
<sequence length="492" mass="52945">MKKGIIAVVLLVACVAGLIGFFAGKQGMAAHHDHGSEAGGMSATPGATIMYYRCPMHPWITSGKPSKCPICSMDLVPVSNDGGKGSNIKIDAATIQAIGVTSEEAGKRTLVREIRMPGIVQPNERKVVSIVTKVAGYIEKAQVNATGEKVRAGQTLFDMYSPDWVNGQEDFLRALKTGDSSLAENARQRLLTLDVPASVIDGLRKNNATMRRLPFVSPASGVVTEKMITEGQSVSPGMPLYTITDLSEVWVMGEAYQNDLAFIAQGQKAEVVLDVLKGKVFSGTIALIYPELNPETRTGKVRIALANTQDLALKPGMTGLVTVMAIAAKDAVAVPEQAVIHSGRRDIVVLDLGNGYFAPREVMLGPVAAGYVQVITGVQEHERVVTSSQFLIDSESNLREAVKRLANMQTGDTLHGHPENFTPPPVVSQDSAQRTCPIMGGPINKKMFVDYKGKRIYVCCARCLPDVKKNPEKAIKTLLDRGEKVANAQKNH</sequence>